<dbReference type="InterPro" id="IPR003595">
    <property type="entry name" value="Tyr_Pase_cat"/>
</dbReference>
<dbReference type="PANTHER" id="PTHR12305:SF60">
    <property type="entry name" value="PHOSPHATIDYLINOSITOL 3,4,5-TRISPHOSPHATE 3-PHOSPHATASE TPTE2-RELATED"/>
    <property type="match status" value="1"/>
</dbReference>
<feature type="compositionally biased region" description="Acidic residues" evidence="2">
    <location>
        <begin position="9"/>
        <end position="26"/>
    </location>
</feature>
<name>A0A0D3JHY7_EMIH1</name>
<dbReference type="PaxDb" id="2903-EOD23122"/>
<dbReference type="Gene3D" id="3.90.190.10">
    <property type="entry name" value="Protein tyrosine phosphatase superfamily"/>
    <property type="match status" value="1"/>
</dbReference>
<evidence type="ECO:0000313" key="5">
    <source>
        <dbReference type="EnsemblProtists" id="EOD23122"/>
    </source>
</evidence>
<dbReference type="PANTHER" id="PTHR12305">
    <property type="entry name" value="PHOSPHATASE WITH HOMOLOGY TO TENSIN"/>
    <property type="match status" value="1"/>
</dbReference>
<dbReference type="RefSeq" id="XP_005775551.1">
    <property type="nucleotide sequence ID" value="XM_005775494.1"/>
</dbReference>
<dbReference type="PROSITE" id="PS51181">
    <property type="entry name" value="PPASE_TENSIN"/>
    <property type="match status" value="1"/>
</dbReference>
<dbReference type="PROSITE" id="PS00383">
    <property type="entry name" value="TYR_PHOSPHATASE_1"/>
    <property type="match status" value="1"/>
</dbReference>
<dbReference type="HOGENOM" id="CLU_738585_0_0_1"/>
<dbReference type="GO" id="GO:0005829">
    <property type="term" value="C:cytosol"/>
    <property type="evidence" value="ECO:0007669"/>
    <property type="project" value="TreeGrafter"/>
</dbReference>
<reference evidence="5" key="2">
    <citation type="submission" date="2024-10" db="UniProtKB">
        <authorList>
            <consortium name="EnsemblProtists"/>
        </authorList>
    </citation>
    <scope>IDENTIFICATION</scope>
</reference>
<feature type="domain" description="Phosphatase tensin-type" evidence="4">
    <location>
        <begin position="104"/>
        <end position="294"/>
    </location>
</feature>
<dbReference type="Pfam" id="PF22785">
    <property type="entry name" value="Tc-R-P"/>
    <property type="match status" value="1"/>
</dbReference>
<dbReference type="PROSITE" id="PS50056">
    <property type="entry name" value="TYR_PHOSPHATASE_2"/>
    <property type="match status" value="1"/>
</dbReference>
<proteinExistence type="predicted"/>
<feature type="region of interest" description="Disordered" evidence="2">
    <location>
        <begin position="1"/>
        <end position="38"/>
    </location>
</feature>
<dbReference type="Proteomes" id="UP000013827">
    <property type="component" value="Unassembled WGS sequence"/>
</dbReference>
<protein>
    <recommendedName>
        <fullName evidence="7">Phosphatidylinositol-3,4,5-trisphosphate 3-phosphatase</fullName>
    </recommendedName>
</protein>
<dbReference type="SMART" id="SM00404">
    <property type="entry name" value="PTPc_motif"/>
    <property type="match status" value="1"/>
</dbReference>
<dbReference type="AlphaFoldDB" id="A0A0D3JHY7"/>
<sequence>MSESTLPDGAEEESAAEAEGAEESEPAEAAPSPDIRPVRAVPAGRLRQWLGELSPAEVDEGSPTLAVLSSLARAGYEGTIALAGAQAAQPPLRRLRGLVSGSKQRFRRDGFDLDLTYVTPTLLALGLPASGLLEPLYRNPLSEVRTFLERFHGRGGFTLVNLCNERDYLDADFPSAAAVLRYPSEDHHAPPLQQILAFCVAIDQALRIIGHSNGGMGAGAESDAPVVAVHCKAGKGRTGVMLAAYLVWSRHEGCEDAGAALSFFRRVRTSDGDAVVNPSQVRYVHHFASLAATPEVERPRLLQGAPVTLLAVGLSRVSPPVVCAPDDGEVLLALPAGGVHACGEAEVDLVDVSPRFAEDFVLWLYYLEEEGQGGE</sequence>
<evidence type="ECO:0000256" key="1">
    <source>
        <dbReference type="ARBA" id="ARBA00022801"/>
    </source>
</evidence>
<evidence type="ECO:0000259" key="4">
    <source>
        <dbReference type="PROSITE" id="PS51181"/>
    </source>
</evidence>
<dbReference type="GeneID" id="17268669"/>
<dbReference type="SUPFAM" id="SSF52799">
    <property type="entry name" value="(Phosphotyrosine protein) phosphatases II"/>
    <property type="match status" value="1"/>
</dbReference>
<reference evidence="6" key="1">
    <citation type="journal article" date="2013" name="Nature">
        <title>Pan genome of the phytoplankton Emiliania underpins its global distribution.</title>
        <authorList>
            <person name="Read B.A."/>
            <person name="Kegel J."/>
            <person name="Klute M.J."/>
            <person name="Kuo A."/>
            <person name="Lefebvre S.C."/>
            <person name="Maumus F."/>
            <person name="Mayer C."/>
            <person name="Miller J."/>
            <person name="Monier A."/>
            <person name="Salamov A."/>
            <person name="Young J."/>
            <person name="Aguilar M."/>
            <person name="Claverie J.M."/>
            <person name="Frickenhaus S."/>
            <person name="Gonzalez K."/>
            <person name="Herman E.K."/>
            <person name="Lin Y.C."/>
            <person name="Napier J."/>
            <person name="Ogata H."/>
            <person name="Sarno A.F."/>
            <person name="Shmutz J."/>
            <person name="Schroeder D."/>
            <person name="de Vargas C."/>
            <person name="Verret F."/>
            <person name="von Dassow P."/>
            <person name="Valentin K."/>
            <person name="Van de Peer Y."/>
            <person name="Wheeler G."/>
            <person name="Dacks J.B."/>
            <person name="Delwiche C.F."/>
            <person name="Dyhrman S.T."/>
            <person name="Glockner G."/>
            <person name="John U."/>
            <person name="Richards T."/>
            <person name="Worden A.Z."/>
            <person name="Zhang X."/>
            <person name="Grigoriev I.V."/>
            <person name="Allen A.E."/>
            <person name="Bidle K."/>
            <person name="Borodovsky M."/>
            <person name="Bowler C."/>
            <person name="Brownlee C."/>
            <person name="Cock J.M."/>
            <person name="Elias M."/>
            <person name="Gladyshev V.N."/>
            <person name="Groth M."/>
            <person name="Guda C."/>
            <person name="Hadaegh A."/>
            <person name="Iglesias-Rodriguez M.D."/>
            <person name="Jenkins J."/>
            <person name="Jones B.M."/>
            <person name="Lawson T."/>
            <person name="Leese F."/>
            <person name="Lindquist E."/>
            <person name="Lobanov A."/>
            <person name="Lomsadze A."/>
            <person name="Malik S.B."/>
            <person name="Marsh M.E."/>
            <person name="Mackinder L."/>
            <person name="Mock T."/>
            <person name="Mueller-Roeber B."/>
            <person name="Pagarete A."/>
            <person name="Parker M."/>
            <person name="Probert I."/>
            <person name="Quesneville H."/>
            <person name="Raines C."/>
            <person name="Rensing S.A."/>
            <person name="Riano-Pachon D.M."/>
            <person name="Richier S."/>
            <person name="Rokitta S."/>
            <person name="Shiraiwa Y."/>
            <person name="Soanes D.M."/>
            <person name="van der Giezen M."/>
            <person name="Wahlund T.M."/>
            <person name="Williams B."/>
            <person name="Wilson W."/>
            <person name="Wolfe G."/>
            <person name="Wurch L.L."/>
        </authorList>
    </citation>
    <scope>NUCLEOTIDE SEQUENCE</scope>
</reference>
<dbReference type="InterPro" id="IPR000387">
    <property type="entry name" value="Tyr_Pase_dom"/>
</dbReference>
<dbReference type="KEGG" id="ehx:EMIHUDRAFT_195717"/>
<dbReference type="GO" id="GO:0016314">
    <property type="term" value="F:phosphatidylinositol-3,4,5-trisphosphate 3-phosphatase activity"/>
    <property type="evidence" value="ECO:0007669"/>
    <property type="project" value="TreeGrafter"/>
</dbReference>
<dbReference type="InterPro" id="IPR051281">
    <property type="entry name" value="Dual-spec_lipid-protein_phosph"/>
</dbReference>
<dbReference type="InterPro" id="IPR016130">
    <property type="entry name" value="Tyr_Pase_AS"/>
</dbReference>
<feature type="domain" description="Tyrosine specific protein phosphatases" evidence="3">
    <location>
        <begin position="196"/>
        <end position="282"/>
    </location>
</feature>
<keyword evidence="1" id="KW-0378">Hydrolase</keyword>
<evidence type="ECO:0008006" key="7">
    <source>
        <dbReference type="Google" id="ProtNLM"/>
    </source>
</evidence>
<dbReference type="InterPro" id="IPR029021">
    <property type="entry name" value="Prot-tyrosine_phosphatase-like"/>
</dbReference>
<dbReference type="EnsemblProtists" id="EOD23122">
    <property type="protein sequence ID" value="EOD23122"/>
    <property type="gene ID" value="EMIHUDRAFT_195717"/>
</dbReference>
<dbReference type="eggNOG" id="KOG2283">
    <property type="taxonomic scope" value="Eukaryota"/>
</dbReference>
<evidence type="ECO:0000259" key="3">
    <source>
        <dbReference type="PROSITE" id="PS50056"/>
    </source>
</evidence>
<organism evidence="5 6">
    <name type="scientific">Emiliania huxleyi (strain CCMP1516)</name>
    <dbReference type="NCBI Taxonomy" id="280463"/>
    <lineage>
        <taxon>Eukaryota</taxon>
        <taxon>Haptista</taxon>
        <taxon>Haptophyta</taxon>
        <taxon>Prymnesiophyceae</taxon>
        <taxon>Isochrysidales</taxon>
        <taxon>Noelaerhabdaceae</taxon>
        <taxon>Emiliania</taxon>
    </lineage>
</organism>
<evidence type="ECO:0000256" key="2">
    <source>
        <dbReference type="SAM" id="MobiDB-lite"/>
    </source>
</evidence>
<keyword evidence="6" id="KW-1185">Reference proteome</keyword>
<accession>A0A0D3JHY7</accession>
<evidence type="ECO:0000313" key="6">
    <source>
        <dbReference type="Proteomes" id="UP000013827"/>
    </source>
</evidence>
<dbReference type="STRING" id="2903.R1CKL1"/>
<dbReference type="InterPro" id="IPR029023">
    <property type="entry name" value="Tensin_phosphatase"/>
</dbReference>